<accession>A0A1B6IQ55</accession>
<proteinExistence type="predicted"/>
<gene>
    <name evidence="1" type="ORF">g.4232</name>
</gene>
<feature type="non-terminal residue" evidence="1">
    <location>
        <position position="1"/>
    </location>
</feature>
<protein>
    <submittedName>
        <fullName evidence="1">Uncharacterized protein</fullName>
    </submittedName>
</protein>
<name>A0A1B6IQ55_9HEMI</name>
<organism evidence="1">
    <name type="scientific">Homalodisca liturata</name>
    <dbReference type="NCBI Taxonomy" id="320908"/>
    <lineage>
        <taxon>Eukaryota</taxon>
        <taxon>Metazoa</taxon>
        <taxon>Ecdysozoa</taxon>
        <taxon>Arthropoda</taxon>
        <taxon>Hexapoda</taxon>
        <taxon>Insecta</taxon>
        <taxon>Pterygota</taxon>
        <taxon>Neoptera</taxon>
        <taxon>Paraneoptera</taxon>
        <taxon>Hemiptera</taxon>
        <taxon>Auchenorrhyncha</taxon>
        <taxon>Membracoidea</taxon>
        <taxon>Cicadellidae</taxon>
        <taxon>Cicadellinae</taxon>
        <taxon>Proconiini</taxon>
        <taxon>Homalodisca</taxon>
    </lineage>
</organism>
<reference evidence="1" key="1">
    <citation type="submission" date="2015-11" db="EMBL/GenBank/DDBJ databases">
        <title>De novo transcriptome assembly of four potential Pierce s Disease insect vectors from Arizona vineyards.</title>
        <authorList>
            <person name="Tassone E.E."/>
        </authorList>
    </citation>
    <scope>NUCLEOTIDE SEQUENCE</scope>
</reference>
<dbReference type="AlphaFoldDB" id="A0A1B6IQ55"/>
<sequence>QELRYETHLLVWHQPESAGAQWMEPLDPGAIVCPQRAISGHTSAVVVGVIDEPLLKKSAAVTVTGALLYTLLDPPTAIHIQDLLPAEIQFKVEELVKGTLRSFFDEDSADGNSEADLVSVVVTSTRWLLRVSSRHNMSASLLQPEDGGLQRIPSLPPHCWVGQHTGSLAGVVAIHRQITGSEHRLELYTRDIKQVLQVVHTLGSLWKVEESRDCGASVSDCVRSLAAEMRMLHNTLQAVSQVSPDRWTEVRKELTSLELATDMAFSANLSS</sequence>
<dbReference type="EMBL" id="GECU01018673">
    <property type="protein sequence ID" value="JAS89033.1"/>
    <property type="molecule type" value="Transcribed_RNA"/>
</dbReference>
<evidence type="ECO:0000313" key="1">
    <source>
        <dbReference type="EMBL" id="JAS89033.1"/>
    </source>
</evidence>